<protein>
    <submittedName>
        <fullName evidence="3">Protein FAM136A</fullName>
    </submittedName>
</protein>
<evidence type="ECO:0000313" key="2">
    <source>
        <dbReference type="Proteomes" id="UP000695007"/>
    </source>
</evidence>
<proteinExistence type="inferred from homology"/>
<sequence length="143" mass="16616">MVDEQRKRIEDLMTKIIEDIDITYLRNMQGDMHRCAAICCDNKTYTVQKVYKCVENCSVLLNKAQRYVQNEFDRIQNRLQRCVMECNDEIKDKIGSNLAQSDIDKFSNEFEKCATTCVDTCCNVLPTFLNSIKNTLASETFDN</sequence>
<dbReference type="AlphaFoldDB" id="A0AAJ6YSE1"/>
<dbReference type="Proteomes" id="UP000695007">
    <property type="component" value="Unplaced"/>
</dbReference>
<accession>A0AAJ6YSE1</accession>
<dbReference type="InterPro" id="IPR008560">
    <property type="entry name" value="DUF842_euk"/>
</dbReference>
<keyword evidence="2" id="KW-1185">Reference proteome</keyword>
<dbReference type="PANTHER" id="PTHR21096">
    <property type="entry name" value="PROTEIN FAM136A"/>
    <property type="match status" value="1"/>
</dbReference>
<dbReference type="GO" id="GO:0005737">
    <property type="term" value="C:cytoplasm"/>
    <property type="evidence" value="ECO:0007669"/>
    <property type="project" value="TreeGrafter"/>
</dbReference>
<dbReference type="PANTHER" id="PTHR21096:SF0">
    <property type="entry name" value="PROTEIN FAM136A"/>
    <property type="match status" value="1"/>
</dbReference>
<dbReference type="KEGG" id="csol:105366557"/>
<reference evidence="3" key="1">
    <citation type="submission" date="2025-08" db="UniProtKB">
        <authorList>
            <consortium name="RefSeq"/>
        </authorList>
    </citation>
    <scope>IDENTIFICATION</scope>
</reference>
<gene>
    <name evidence="3" type="primary">LOC105366557</name>
</gene>
<organism evidence="2 3">
    <name type="scientific">Ceratosolen solmsi marchali</name>
    <dbReference type="NCBI Taxonomy" id="326594"/>
    <lineage>
        <taxon>Eukaryota</taxon>
        <taxon>Metazoa</taxon>
        <taxon>Ecdysozoa</taxon>
        <taxon>Arthropoda</taxon>
        <taxon>Hexapoda</taxon>
        <taxon>Insecta</taxon>
        <taxon>Pterygota</taxon>
        <taxon>Neoptera</taxon>
        <taxon>Endopterygota</taxon>
        <taxon>Hymenoptera</taxon>
        <taxon>Apocrita</taxon>
        <taxon>Proctotrupomorpha</taxon>
        <taxon>Chalcidoidea</taxon>
        <taxon>Agaonidae</taxon>
        <taxon>Agaoninae</taxon>
        <taxon>Ceratosolen</taxon>
    </lineage>
</organism>
<dbReference type="GeneID" id="105366557"/>
<dbReference type="Pfam" id="PF05811">
    <property type="entry name" value="DUF842"/>
    <property type="match status" value="1"/>
</dbReference>
<evidence type="ECO:0000256" key="1">
    <source>
        <dbReference type="ARBA" id="ARBA00009952"/>
    </source>
</evidence>
<comment type="similarity">
    <text evidence="1">Belongs to the FAM136 family.</text>
</comment>
<evidence type="ECO:0000313" key="3">
    <source>
        <dbReference type="RefSeq" id="XP_011503351.1"/>
    </source>
</evidence>
<name>A0AAJ6YSE1_9HYME</name>
<dbReference type="RefSeq" id="XP_011503351.1">
    <property type="nucleotide sequence ID" value="XM_011505049.1"/>
</dbReference>